<dbReference type="NCBIfam" id="TIGR00254">
    <property type="entry name" value="GGDEF"/>
    <property type="match status" value="1"/>
</dbReference>
<keyword evidence="4" id="KW-1185">Reference proteome</keyword>
<dbReference type="RefSeq" id="WP_021712363.1">
    <property type="nucleotide sequence ID" value="NZ_BATM01000005.1"/>
</dbReference>
<dbReference type="Pfam" id="PF00990">
    <property type="entry name" value="GGDEF"/>
    <property type="match status" value="1"/>
</dbReference>
<dbReference type="CDD" id="cd00130">
    <property type="entry name" value="PAS"/>
    <property type="match status" value="1"/>
</dbReference>
<dbReference type="STRING" id="1219080.VEZ01S_05_00280"/>
<dbReference type="SUPFAM" id="SSF55785">
    <property type="entry name" value="PYP-like sensor domain (PAS domain)"/>
    <property type="match status" value="1"/>
</dbReference>
<dbReference type="PROSITE" id="PS50887">
    <property type="entry name" value="GGDEF"/>
    <property type="match status" value="1"/>
</dbReference>
<comment type="caution">
    <text evidence="3">The sequence shown here is derived from an EMBL/GenBank/DDBJ whole genome shotgun (WGS) entry which is preliminary data.</text>
</comment>
<dbReference type="InterPro" id="IPR029787">
    <property type="entry name" value="Nucleotide_cyclase"/>
</dbReference>
<dbReference type="OrthoDB" id="73375at2"/>
<dbReference type="NCBIfam" id="TIGR00229">
    <property type="entry name" value="sensory_box"/>
    <property type="match status" value="1"/>
</dbReference>
<evidence type="ECO:0000259" key="2">
    <source>
        <dbReference type="PROSITE" id="PS50887"/>
    </source>
</evidence>
<dbReference type="CDD" id="cd01949">
    <property type="entry name" value="GGDEF"/>
    <property type="match status" value="1"/>
</dbReference>
<dbReference type="InterPro" id="IPR035965">
    <property type="entry name" value="PAS-like_dom_sf"/>
</dbReference>
<dbReference type="SUPFAM" id="SSF55073">
    <property type="entry name" value="Nucleotide cyclase"/>
    <property type="match status" value="1"/>
</dbReference>
<dbReference type="eggNOG" id="COG2199">
    <property type="taxonomic scope" value="Bacteria"/>
</dbReference>
<dbReference type="PROSITE" id="PS50112">
    <property type="entry name" value="PAS"/>
    <property type="match status" value="1"/>
</dbReference>
<sequence>MEQSDEISRFLDFLADAILIVDQHSNIVFANKSCARLFGYEREVLLTLKPKDLMLQDATKHHDAKVSHFVVNQSQARTMMSRSIMPCRNANGEGFNARISIANIVFNGMKCGIATLQDYSRVQDLIDELKDEANTDALTGLFNKRHLDSVLTNQSLKILDSACLGVAYLDLNGFKLINDTFGHDVGDQLLVELSTRLKGQLRSSDICFRVGGDEFLILFSINDPMNYEKEAKGIATKLHQLISKPVLIDKVDSELMVGVSIGIGIYPQDERELSVLIEKADRAMYLAKKEKLPYVLTSTLT</sequence>
<protein>
    <recommendedName>
        <fullName evidence="5">Signaling protein</fullName>
    </recommendedName>
</protein>
<feature type="domain" description="PAS" evidence="1">
    <location>
        <begin position="3"/>
        <end position="46"/>
    </location>
</feature>
<dbReference type="PANTHER" id="PTHR44757">
    <property type="entry name" value="DIGUANYLATE CYCLASE DGCP"/>
    <property type="match status" value="1"/>
</dbReference>
<gene>
    <name evidence="3" type="ORF">VEZ01S_05_00280</name>
</gene>
<dbReference type="SMART" id="SM00267">
    <property type="entry name" value="GGDEF"/>
    <property type="match status" value="1"/>
</dbReference>
<organism evidence="3 4">
    <name type="scientific">Vibrio ezurae NBRC 102218</name>
    <dbReference type="NCBI Taxonomy" id="1219080"/>
    <lineage>
        <taxon>Bacteria</taxon>
        <taxon>Pseudomonadati</taxon>
        <taxon>Pseudomonadota</taxon>
        <taxon>Gammaproteobacteria</taxon>
        <taxon>Vibrionales</taxon>
        <taxon>Vibrionaceae</taxon>
        <taxon>Vibrio</taxon>
    </lineage>
</organism>
<dbReference type="AlphaFoldDB" id="U3AY29"/>
<evidence type="ECO:0000259" key="1">
    <source>
        <dbReference type="PROSITE" id="PS50112"/>
    </source>
</evidence>
<dbReference type="InterPro" id="IPR000160">
    <property type="entry name" value="GGDEF_dom"/>
</dbReference>
<reference evidence="3 4" key="1">
    <citation type="submission" date="2013-09" db="EMBL/GenBank/DDBJ databases">
        <title>Whole genome shotgun sequence of Vibrio ezurae NBRC 102218.</title>
        <authorList>
            <person name="Yoshida I."/>
            <person name="Hosoyama A."/>
            <person name="Numata M."/>
            <person name="Hashimoto M."/>
            <person name="Hosoyama Y."/>
            <person name="Tsuchikane K."/>
            <person name="Noguchi M."/>
            <person name="Hirakata S."/>
            <person name="Ichikawa N."/>
            <person name="Ohji S."/>
            <person name="Yamazoe A."/>
            <person name="Fujita N."/>
        </authorList>
    </citation>
    <scope>NUCLEOTIDE SEQUENCE [LARGE SCALE GENOMIC DNA]</scope>
    <source>
        <strain evidence="3 4">NBRC 102218</strain>
    </source>
</reference>
<evidence type="ECO:0000313" key="4">
    <source>
        <dbReference type="Proteomes" id="UP000016562"/>
    </source>
</evidence>
<dbReference type="SMART" id="SM00091">
    <property type="entry name" value="PAS"/>
    <property type="match status" value="1"/>
</dbReference>
<dbReference type="EMBL" id="BATM01000005">
    <property type="protein sequence ID" value="GAD78640.1"/>
    <property type="molecule type" value="Genomic_DNA"/>
</dbReference>
<dbReference type="Pfam" id="PF13426">
    <property type="entry name" value="PAS_9"/>
    <property type="match status" value="1"/>
</dbReference>
<dbReference type="PANTHER" id="PTHR44757:SF2">
    <property type="entry name" value="BIOFILM ARCHITECTURE MAINTENANCE PROTEIN MBAA"/>
    <property type="match status" value="1"/>
</dbReference>
<dbReference type="Proteomes" id="UP000016562">
    <property type="component" value="Unassembled WGS sequence"/>
</dbReference>
<dbReference type="Gene3D" id="3.30.450.20">
    <property type="entry name" value="PAS domain"/>
    <property type="match status" value="1"/>
</dbReference>
<dbReference type="Gene3D" id="3.30.70.270">
    <property type="match status" value="1"/>
</dbReference>
<accession>U3AY29</accession>
<name>U3AY29_9VIBR</name>
<evidence type="ECO:0000313" key="3">
    <source>
        <dbReference type="EMBL" id="GAD78640.1"/>
    </source>
</evidence>
<dbReference type="InterPro" id="IPR000014">
    <property type="entry name" value="PAS"/>
</dbReference>
<dbReference type="InterPro" id="IPR043128">
    <property type="entry name" value="Rev_trsase/Diguanyl_cyclase"/>
</dbReference>
<proteinExistence type="predicted"/>
<dbReference type="InterPro" id="IPR052155">
    <property type="entry name" value="Biofilm_reg_signaling"/>
</dbReference>
<feature type="domain" description="GGDEF" evidence="2">
    <location>
        <begin position="162"/>
        <end position="299"/>
    </location>
</feature>
<evidence type="ECO:0008006" key="5">
    <source>
        <dbReference type="Google" id="ProtNLM"/>
    </source>
</evidence>